<keyword evidence="2" id="KW-1133">Transmembrane helix</keyword>
<dbReference type="SUPFAM" id="SSF51306">
    <property type="entry name" value="LexA/Signal peptidase"/>
    <property type="match status" value="1"/>
</dbReference>
<evidence type="ECO:0000256" key="1">
    <source>
        <dbReference type="ARBA" id="ARBA00009370"/>
    </source>
</evidence>
<dbReference type="Gene3D" id="2.10.109.10">
    <property type="entry name" value="Umud Fragment, subunit A"/>
    <property type="match status" value="1"/>
</dbReference>
<dbReference type="EMBL" id="LNQE01000978">
    <property type="protein sequence ID" value="KUG22218.1"/>
    <property type="molecule type" value="Genomic_DNA"/>
</dbReference>
<reference evidence="4" key="1">
    <citation type="journal article" date="2015" name="Proc. Natl. Acad. Sci. U.S.A.">
        <title>Networks of energetic and metabolic interactions define dynamics in microbial communities.</title>
        <authorList>
            <person name="Embree M."/>
            <person name="Liu J.K."/>
            <person name="Al-Bassam M.M."/>
            <person name="Zengler K."/>
        </authorList>
    </citation>
    <scope>NUCLEOTIDE SEQUENCE</scope>
</reference>
<dbReference type="EC" id="3.4.21.89" evidence="4"/>
<dbReference type="InterPro" id="IPR000223">
    <property type="entry name" value="Pept_S26A_signal_pept_1"/>
</dbReference>
<dbReference type="Pfam" id="PF10502">
    <property type="entry name" value="Peptidase_S26"/>
    <property type="match status" value="1"/>
</dbReference>
<protein>
    <submittedName>
        <fullName evidence="4">Signal peptidase i</fullName>
        <ecNumber evidence="4">3.4.21.89</ecNumber>
    </submittedName>
</protein>
<keyword evidence="4" id="KW-0378">Hydrolase</keyword>
<evidence type="ECO:0000259" key="3">
    <source>
        <dbReference type="Pfam" id="PF10502"/>
    </source>
</evidence>
<dbReference type="AlphaFoldDB" id="A0A0W8FMS4"/>
<name>A0A0W8FMS4_9ZZZZ</name>
<dbReference type="GO" id="GO:0009003">
    <property type="term" value="F:signal peptidase activity"/>
    <property type="evidence" value="ECO:0007669"/>
    <property type="project" value="UniProtKB-EC"/>
</dbReference>
<organism evidence="4">
    <name type="scientific">hydrocarbon metagenome</name>
    <dbReference type="NCBI Taxonomy" id="938273"/>
    <lineage>
        <taxon>unclassified sequences</taxon>
        <taxon>metagenomes</taxon>
        <taxon>ecological metagenomes</taxon>
    </lineage>
</organism>
<gene>
    <name evidence="4" type="ORF">ASZ90_008021</name>
</gene>
<dbReference type="PANTHER" id="PTHR43390">
    <property type="entry name" value="SIGNAL PEPTIDASE I"/>
    <property type="match status" value="1"/>
</dbReference>
<sequence>MTDTAIKNFLFPKITKRYLLRVIVVAITAFIIFKFVFIPFRIQGESMAPTYVTGSFNFCFTMRYLFSKPAPSDVVLVLMAGQNVMLLKRVVAIEGQSVEFKEGQLFVDGKKINEPYVSGKSNWNIAPTIVKSGNIYVVGDNRSMPAERHAFGQTSLKRIAGMPLW</sequence>
<proteinExistence type="inferred from homology"/>
<dbReference type="PRINTS" id="PR00727">
    <property type="entry name" value="LEADERPTASE"/>
</dbReference>
<comment type="similarity">
    <text evidence="1">Belongs to the peptidase S26 family.</text>
</comment>
<dbReference type="PANTHER" id="PTHR43390:SF1">
    <property type="entry name" value="CHLOROPLAST PROCESSING PEPTIDASE"/>
    <property type="match status" value="1"/>
</dbReference>
<dbReference type="CDD" id="cd06462">
    <property type="entry name" value="Peptidase_S24_S26"/>
    <property type="match status" value="1"/>
</dbReference>
<dbReference type="InterPro" id="IPR019533">
    <property type="entry name" value="Peptidase_S26"/>
</dbReference>
<dbReference type="GO" id="GO:0006465">
    <property type="term" value="P:signal peptide processing"/>
    <property type="evidence" value="ECO:0007669"/>
    <property type="project" value="InterPro"/>
</dbReference>
<evidence type="ECO:0000313" key="4">
    <source>
        <dbReference type="EMBL" id="KUG22218.1"/>
    </source>
</evidence>
<feature type="domain" description="Peptidase S26" evidence="3">
    <location>
        <begin position="17"/>
        <end position="161"/>
    </location>
</feature>
<accession>A0A0W8FMS4</accession>
<dbReference type="GO" id="GO:0016020">
    <property type="term" value="C:membrane"/>
    <property type="evidence" value="ECO:0007669"/>
    <property type="project" value="InterPro"/>
</dbReference>
<keyword evidence="2" id="KW-0472">Membrane</keyword>
<comment type="caution">
    <text evidence="4">The sequence shown here is derived from an EMBL/GenBank/DDBJ whole genome shotgun (WGS) entry which is preliminary data.</text>
</comment>
<dbReference type="GO" id="GO:0004252">
    <property type="term" value="F:serine-type endopeptidase activity"/>
    <property type="evidence" value="ECO:0007669"/>
    <property type="project" value="InterPro"/>
</dbReference>
<keyword evidence="2" id="KW-0812">Transmembrane</keyword>
<evidence type="ECO:0000256" key="2">
    <source>
        <dbReference type="SAM" id="Phobius"/>
    </source>
</evidence>
<dbReference type="NCBIfam" id="TIGR02227">
    <property type="entry name" value="sigpep_I_bact"/>
    <property type="match status" value="1"/>
</dbReference>
<feature type="transmembrane region" description="Helical" evidence="2">
    <location>
        <begin position="18"/>
        <end position="37"/>
    </location>
</feature>
<dbReference type="InterPro" id="IPR036286">
    <property type="entry name" value="LexA/Signal_pep-like_sf"/>
</dbReference>